<evidence type="ECO:0000256" key="2">
    <source>
        <dbReference type="ARBA" id="ARBA00005904"/>
    </source>
</evidence>
<feature type="region of interest" description="Disordered" evidence="4">
    <location>
        <begin position="1"/>
        <end position="31"/>
    </location>
</feature>
<dbReference type="EMBL" id="CAICTM010001349">
    <property type="protein sequence ID" value="CAB9522870.1"/>
    <property type="molecule type" value="Genomic_DNA"/>
</dbReference>
<dbReference type="InterPro" id="IPR029188">
    <property type="entry name" value="Rrp14_N"/>
</dbReference>
<keyword evidence="8" id="KW-1185">Reference proteome</keyword>
<keyword evidence="3" id="KW-0539">Nucleus</keyword>
<dbReference type="Pfam" id="PF04935">
    <property type="entry name" value="SURF6"/>
    <property type="match status" value="1"/>
</dbReference>
<comment type="caution">
    <text evidence="7">The sequence shown here is derived from an EMBL/GenBank/DDBJ whole genome shotgun (WGS) entry which is preliminary data.</text>
</comment>
<sequence length="399" mass="45023">MVKSVKKGGKKETKLSKKEDDKTKNDKPQRWVLADLQDHNAFFDSLVDMIPSKLYIAGNSGDDYNPKYYKGQHKENREARRAQQKASKRAKYDPSQSESTVQTKKRLEEEKEGDNGVMPVMPTKADKKNGVVANGVVVTDNKSRIEALRAKLHAKIAEKSSNRPTDPSVVSKRAARRSEKQRRKEEAMKKKKSASSKVHNNGKNDKYTMAASTSTGADPARDLEQIDFGRLTGLNAATPNYKNNKALANLSTGKNLEKILADAEEKRLKLEELKRSDNPEDKEQLTKIQWSDALKEASGERVKDDPAKLKNKLKRKAAKKAKSQKAWKSRLDQTQQKMDERQKIRSHNLDKRKMGGKAGSNLSKKRIEEEATTKGRLRPGFEGKSHSFLNEGKKKPTQQ</sequence>
<reference evidence="7" key="1">
    <citation type="submission" date="2020-06" db="EMBL/GenBank/DDBJ databases">
        <authorList>
            <consortium name="Plant Systems Biology data submission"/>
        </authorList>
    </citation>
    <scope>NUCLEOTIDE SEQUENCE</scope>
    <source>
        <strain evidence="7">D6</strain>
    </source>
</reference>
<evidence type="ECO:0000313" key="7">
    <source>
        <dbReference type="EMBL" id="CAB9522870.1"/>
    </source>
</evidence>
<feature type="compositionally biased region" description="Basic and acidic residues" evidence="4">
    <location>
        <begin position="72"/>
        <end position="81"/>
    </location>
</feature>
<feature type="compositionally biased region" description="Basic and acidic residues" evidence="4">
    <location>
        <begin position="176"/>
        <end position="188"/>
    </location>
</feature>
<dbReference type="PANTHER" id="PTHR14369">
    <property type="entry name" value="SURFEIT LOCUS PROTEIN 6"/>
    <property type="match status" value="1"/>
</dbReference>
<dbReference type="InterPro" id="IPR007019">
    <property type="entry name" value="SURF6"/>
</dbReference>
<dbReference type="InterPro" id="IPR029190">
    <property type="entry name" value="Rrp14/SURF6_C"/>
</dbReference>
<feature type="region of interest" description="Disordered" evidence="4">
    <location>
        <begin position="156"/>
        <end position="221"/>
    </location>
</feature>
<comment type="subcellular location">
    <subcellularLocation>
        <location evidence="1">Nucleus</location>
    </subcellularLocation>
</comment>
<dbReference type="Proteomes" id="UP001153069">
    <property type="component" value="Unassembled WGS sequence"/>
</dbReference>
<evidence type="ECO:0000313" key="8">
    <source>
        <dbReference type="Proteomes" id="UP001153069"/>
    </source>
</evidence>
<organism evidence="7 8">
    <name type="scientific">Seminavis robusta</name>
    <dbReference type="NCBI Taxonomy" id="568900"/>
    <lineage>
        <taxon>Eukaryota</taxon>
        <taxon>Sar</taxon>
        <taxon>Stramenopiles</taxon>
        <taxon>Ochrophyta</taxon>
        <taxon>Bacillariophyta</taxon>
        <taxon>Bacillariophyceae</taxon>
        <taxon>Bacillariophycidae</taxon>
        <taxon>Naviculales</taxon>
        <taxon>Naviculaceae</taxon>
        <taxon>Seminavis</taxon>
    </lineage>
</organism>
<feature type="domain" description="Ribosomal RNA-processing protein 14/surfeit locus protein 6 C-terminal" evidence="5">
    <location>
        <begin position="172"/>
        <end position="354"/>
    </location>
</feature>
<evidence type="ECO:0000259" key="5">
    <source>
        <dbReference type="Pfam" id="PF04935"/>
    </source>
</evidence>
<dbReference type="GO" id="GO:0005730">
    <property type="term" value="C:nucleolus"/>
    <property type="evidence" value="ECO:0007669"/>
    <property type="project" value="TreeGrafter"/>
</dbReference>
<evidence type="ECO:0000256" key="4">
    <source>
        <dbReference type="SAM" id="MobiDB-lite"/>
    </source>
</evidence>
<dbReference type="GO" id="GO:0042273">
    <property type="term" value="P:ribosomal large subunit biogenesis"/>
    <property type="evidence" value="ECO:0007669"/>
    <property type="project" value="TreeGrafter"/>
</dbReference>
<dbReference type="AlphaFoldDB" id="A0A9N8EM70"/>
<proteinExistence type="inferred from homology"/>
<dbReference type="GO" id="GO:0003677">
    <property type="term" value="F:DNA binding"/>
    <property type="evidence" value="ECO:0007669"/>
    <property type="project" value="TreeGrafter"/>
</dbReference>
<feature type="compositionally biased region" description="Basic residues" evidence="4">
    <location>
        <begin position="309"/>
        <end position="328"/>
    </location>
</feature>
<dbReference type="Pfam" id="PF15459">
    <property type="entry name" value="RRP14"/>
    <property type="match status" value="1"/>
</dbReference>
<feature type="compositionally biased region" description="Basic and acidic residues" evidence="4">
    <location>
        <begin position="10"/>
        <end position="29"/>
    </location>
</feature>
<dbReference type="GO" id="GO:0003723">
    <property type="term" value="F:RNA binding"/>
    <property type="evidence" value="ECO:0007669"/>
    <property type="project" value="TreeGrafter"/>
</dbReference>
<evidence type="ECO:0000256" key="1">
    <source>
        <dbReference type="ARBA" id="ARBA00004123"/>
    </source>
</evidence>
<feature type="region of interest" description="Disordered" evidence="4">
    <location>
        <begin position="57"/>
        <end position="140"/>
    </location>
</feature>
<feature type="domain" description="Ribosomal RNA-processing protein 14 N-terminal" evidence="6">
    <location>
        <begin position="36"/>
        <end position="94"/>
    </location>
</feature>
<evidence type="ECO:0000256" key="3">
    <source>
        <dbReference type="ARBA" id="ARBA00023242"/>
    </source>
</evidence>
<feature type="region of interest" description="Disordered" evidence="4">
    <location>
        <begin position="294"/>
        <end position="399"/>
    </location>
</feature>
<comment type="similarity">
    <text evidence="2">Belongs to the SURF6 family.</text>
</comment>
<name>A0A9N8EM70_9STRA</name>
<protein>
    <submittedName>
        <fullName evidence="7">Surfeit locus protein</fullName>
    </submittedName>
</protein>
<evidence type="ECO:0000259" key="6">
    <source>
        <dbReference type="Pfam" id="PF15459"/>
    </source>
</evidence>
<feature type="compositionally biased region" description="Basic and acidic residues" evidence="4">
    <location>
        <begin position="365"/>
        <end position="385"/>
    </location>
</feature>
<feature type="compositionally biased region" description="Basic and acidic residues" evidence="4">
    <location>
        <begin position="337"/>
        <end position="353"/>
    </location>
</feature>
<dbReference type="GO" id="GO:0042274">
    <property type="term" value="P:ribosomal small subunit biogenesis"/>
    <property type="evidence" value="ECO:0007669"/>
    <property type="project" value="TreeGrafter"/>
</dbReference>
<accession>A0A9N8EM70</accession>
<dbReference type="PANTHER" id="PTHR14369:SF0">
    <property type="entry name" value="SURFEIT LOCUS PROTEIN 6"/>
    <property type="match status" value="1"/>
</dbReference>
<dbReference type="OrthoDB" id="47608at2759"/>
<feature type="compositionally biased region" description="Basic and acidic residues" evidence="4">
    <location>
        <begin position="294"/>
        <end position="308"/>
    </location>
</feature>
<gene>
    <name evidence="7" type="ORF">SEMRO_1351_G265250.1</name>
</gene>